<evidence type="ECO:0000313" key="1">
    <source>
        <dbReference type="EMBL" id="CAD6999095.1"/>
    </source>
</evidence>
<organism evidence="1 2">
    <name type="scientific">Ceratitis capitata</name>
    <name type="common">Mediterranean fruit fly</name>
    <name type="synonym">Tephritis capitata</name>
    <dbReference type="NCBI Taxonomy" id="7213"/>
    <lineage>
        <taxon>Eukaryota</taxon>
        <taxon>Metazoa</taxon>
        <taxon>Ecdysozoa</taxon>
        <taxon>Arthropoda</taxon>
        <taxon>Hexapoda</taxon>
        <taxon>Insecta</taxon>
        <taxon>Pterygota</taxon>
        <taxon>Neoptera</taxon>
        <taxon>Endopterygota</taxon>
        <taxon>Diptera</taxon>
        <taxon>Brachycera</taxon>
        <taxon>Muscomorpha</taxon>
        <taxon>Tephritoidea</taxon>
        <taxon>Tephritidae</taxon>
        <taxon>Ceratitis</taxon>
        <taxon>Ceratitis</taxon>
    </lineage>
</organism>
<proteinExistence type="predicted"/>
<accession>A0A811UMS5</accession>
<feature type="non-terminal residue" evidence="1">
    <location>
        <position position="52"/>
    </location>
</feature>
<feature type="non-terminal residue" evidence="1">
    <location>
        <position position="1"/>
    </location>
</feature>
<protein>
    <submittedName>
        <fullName evidence="1">(Mediterranean fruit fly) hypothetical protein</fullName>
    </submittedName>
</protein>
<name>A0A811UMS5_CERCA</name>
<reference evidence="1" key="1">
    <citation type="submission" date="2020-11" db="EMBL/GenBank/DDBJ databases">
        <authorList>
            <person name="Whitehead M."/>
        </authorList>
    </citation>
    <scope>NUCLEOTIDE SEQUENCE</scope>
    <source>
        <strain evidence="1">EGII</strain>
    </source>
</reference>
<gene>
    <name evidence="1" type="ORF">CCAP1982_LOCUS7641</name>
</gene>
<evidence type="ECO:0000313" key="2">
    <source>
        <dbReference type="Proteomes" id="UP000606786"/>
    </source>
</evidence>
<comment type="caution">
    <text evidence="1">The sequence shown here is derived from an EMBL/GenBank/DDBJ whole genome shotgun (WGS) entry which is preliminary data.</text>
</comment>
<sequence length="52" mass="6086">ATLPRSSPAKILVGNYQNLQKLLKLLHELQTTRRRRFIFPNRSNSTKFSNKC</sequence>
<keyword evidence="2" id="KW-1185">Reference proteome</keyword>
<dbReference type="Proteomes" id="UP000606786">
    <property type="component" value="Unassembled WGS sequence"/>
</dbReference>
<dbReference type="EMBL" id="CAJHJT010000012">
    <property type="protein sequence ID" value="CAD6999095.1"/>
    <property type="molecule type" value="Genomic_DNA"/>
</dbReference>
<dbReference type="AlphaFoldDB" id="A0A811UMS5"/>